<evidence type="ECO:0000313" key="2">
    <source>
        <dbReference type="Proteomes" id="UP000004245"/>
    </source>
</evidence>
<gene>
    <name evidence="1" type="ORF">HMPREF0724_11694</name>
</gene>
<accession>E9SZZ3</accession>
<dbReference type="AlphaFoldDB" id="E9SZZ3"/>
<dbReference type="HOGENOM" id="CLU_183055_0_0_11"/>
<keyword evidence="2" id="KW-1185">Reference proteome</keyword>
<organism evidence="1 2">
    <name type="scientific">Prescottella equi ATCC 33707</name>
    <dbReference type="NCBI Taxonomy" id="525370"/>
    <lineage>
        <taxon>Bacteria</taxon>
        <taxon>Bacillati</taxon>
        <taxon>Actinomycetota</taxon>
        <taxon>Actinomycetes</taxon>
        <taxon>Mycobacteriales</taxon>
        <taxon>Nocardiaceae</taxon>
        <taxon>Prescottella</taxon>
    </lineage>
</organism>
<sequence length="56" mass="6196">MENGIHAILIPEVATALAEHRRNWFTSILSPARHSFATIKKRTATMPTRWVPAAAG</sequence>
<reference evidence="1" key="1">
    <citation type="submission" date="2011-01" db="EMBL/GenBank/DDBJ databases">
        <authorList>
            <person name="Muzny D."/>
            <person name="Qin X."/>
            <person name="Buhay C."/>
            <person name="Dugan-Rocha S."/>
            <person name="Ding Y."/>
            <person name="Chen G."/>
            <person name="Hawes A."/>
            <person name="Holder M."/>
            <person name="Jhangiani S."/>
            <person name="Johnson A."/>
            <person name="Khan Z."/>
            <person name="Li Z."/>
            <person name="Liu W."/>
            <person name="Liu X."/>
            <person name="Perez L."/>
            <person name="Shen H."/>
            <person name="Wang Q."/>
            <person name="Watt J."/>
            <person name="Xi L."/>
            <person name="Xin Y."/>
            <person name="Zhou J."/>
            <person name="Deng J."/>
            <person name="Jiang H."/>
            <person name="Liu Y."/>
            <person name="Qu J."/>
            <person name="Song X.-Z."/>
            <person name="Zhang L."/>
            <person name="Villasana D."/>
            <person name="Johnson A."/>
            <person name="Liu J."/>
            <person name="Liyanage D."/>
            <person name="Lorensuhewa L."/>
            <person name="Robinson T."/>
            <person name="Song A."/>
            <person name="Song B.-B."/>
            <person name="Dinh H."/>
            <person name="Thornton R."/>
            <person name="Coyle M."/>
            <person name="Francisco L."/>
            <person name="Jackson L."/>
            <person name="Javaid M."/>
            <person name="Korchina V."/>
            <person name="Kovar C."/>
            <person name="Mata R."/>
            <person name="Mathew T."/>
            <person name="Ngo R."/>
            <person name="Nguyen L."/>
            <person name="Nguyen N."/>
            <person name="Okwuonu G."/>
            <person name="Ongeri F."/>
            <person name="Pham C."/>
            <person name="Simmons D."/>
            <person name="Wilczek-Boney K."/>
            <person name="Hale W."/>
            <person name="Jakkamsetti A."/>
            <person name="Pham P."/>
            <person name="Ruth R."/>
            <person name="San Lucas F."/>
            <person name="Warren J."/>
            <person name="Zhang J."/>
            <person name="Zhao Z."/>
            <person name="Zhou C."/>
            <person name="Zhu D."/>
            <person name="Lee S."/>
            <person name="Bess C."/>
            <person name="Blankenburg K."/>
            <person name="Forbes L."/>
            <person name="Fu Q."/>
            <person name="Gubbala S."/>
            <person name="Hirani K."/>
            <person name="Jayaseelan J.C."/>
            <person name="Lara F."/>
            <person name="Munidasa M."/>
            <person name="Palculict T."/>
            <person name="Patil S."/>
            <person name="Pu L.-L."/>
            <person name="Saada N."/>
            <person name="Tang L."/>
            <person name="Weissenberger G."/>
            <person name="Zhu Y."/>
            <person name="Hemphill L."/>
            <person name="Shang Y."/>
            <person name="Youmans B."/>
            <person name="Ayvaz T."/>
            <person name="Ross M."/>
            <person name="Santibanez J."/>
            <person name="Aqrawi P."/>
            <person name="Gross S."/>
            <person name="Joshi V."/>
            <person name="Fowler G."/>
            <person name="Nazareth L."/>
            <person name="Reid J."/>
            <person name="Worley K."/>
            <person name="Petrosino J."/>
            <person name="Highlander S."/>
            <person name="Gibbs R."/>
        </authorList>
    </citation>
    <scope>NUCLEOTIDE SEQUENCE [LARGE SCALE GENOMIC DNA]</scope>
    <source>
        <strain evidence="1">ATCC 33707</strain>
    </source>
</reference>
<name>E9SZZ3_RHOHA</name>
<protein>
    <submittedName>
        <fullName evidence="1">Uncharacterized protein</fullName>
    </submittedName>
</protein>
<dbReference type="EMBL" id="ADNW02000008">
    <property type="protein sequence ID" value="EGD24576.1"/>
    <property type="molecule type" value="Genomic_DNA"/>
</dbReference>
<dbReference type="Proteomes" id="UP000004245">
    <property type="component" value="Unassembled WGS sequence"/>
</dbReference>
<comment type="caution">
    <text evidence="1">The sequence shown here is derived from an EMBL/GenBank/DDBJ whole genome shotgun (WGS) entry which is preliminary data.</text>
</comment>
<evidence type="ECO:0000313" key="1">
    <source>
        <dbReference type="EMBL" id="EGD24576.1"/>
    </source>
</evidence>
<proteinExistence type="predicted"/>